<feature type="transmembrane region" description="Helical" evidence="1">
    <location>
        <begin position="12"/>
        <end position="32"/>
    </location>
</feature>
<protein>
    <submittedName>
        <fullName evidence="2">AzlC family ABC transporter permease</fullName>
    </submittedName>
</protein>
<reference evidence="2 3" key="1">
    <citation type="submission" date="2020-02" db="EMBL/GenBank/DDBJ databases">
        <authorList>
            <person name="Kim H.M."/>
            <person name="Jeon C.O."/>
        </authorList>
    </citation>
    <scope>NUCLEOTIDE SEQUENCE [LARGE SCALE GENOMIC DNA]</scope>
    <source>
        <strain evidence="2 3">PeD5</strain>
    </source>
</reference>
<comment type="caution">
    <text evidence="2">The sequence shown here is derived from an EMBL/GenBank/DDBJ whole genome shotgun (WGS) entry which is preliminary data.</text>
</comment>
<proteinExistence type="predicted"/>
<dbReference type="Pfam" id="PF03591">
    <property type="entry name" value="AzlC"/>
    <property type="match status" value="1"/>
</dbReference>
<feature type="transmembrane region" description="Helical" evidence="1">
    <location>
        <begin position="129"/>
        <end position="151"/>
    </location>
</feature>
<dbReference type="RefSeq" id="WP_164695606.1">
    <property type="nucleotide sequence ID" value="NZ_JAAIKB010000006.1"/>
</dbReference>
<dbReference type="AlphaFoldDB" id="A0A6M1LNX6"/>
<keyword evidence="1" id="KW-1133">Transmembrane helix</keyword>
<evidence type="ECO:0000256" key="1">
    <source>
        <dbReference type="SAM" id="Phobius"/>
    </source>
</evidence>
<dbReference type="EMBL" id="JAAIKB010000006">
    <property type="protein sequence ID" value="NGM21709.1"/>
    <property type="molecule type" value="Genomic_DNA"/>
</dbReference>
<gene>
    <name evidence="2" type="ORF">G3576_16925</name>
</gene>
<accession>A0A6M1LNX6</accession>
<evidence type="ECO:0000313" key="2">
    <source>
        <dbReference type="EMBL" id="NGM21709.1"/>
    </source>
</evidence>
<reference evidence="2 3" key="2">
    <citation type="submission" date="2020-03" db="EMBL/GenBank/DDBJ databases">
        <title>Roseomonas stagni sp. nov., isolated from pond water in Japan.</title>
        <authorList>
            <person name="Furuhata K."/>
            <person name="Miyamoto H."/>
            <person name="Goto K."/>
        </authorList>
    </citation>
    <scope>NUCLEOTIDE SEQUENCE [LARGE SCALE GENOMIC DNA]</scope>
    <source>
        <strain evidence="2 3">PeD5</strain>
    </source>
</reference>
<organism evidence="2 3">
    <name type="scientific">Falsiroseomonas algicola</name>
    <dbReference type="NCBI Taxonomy" id="2716930"/>
    <lineage>
        <taxon>Bacteria</taxon>
        <taxon>Pseudomonadati</taxon>
        <taxon>Pseudomonadota</taxon>
        <taxon>Alphaproteobacteria</taxon>
        <taxon>Acetobacterales</taxon>
        <taxon>Roseomonadaceae</taxon>
        <taxon>Falsiroseomonas</taxon>
    </lineage>
</organism>
<name>A0A6M1LNX6_9PROT</name>
<sequence>MHPPLRTGIREALGAPALAMGATFLAFGAAVAEAGLSLPWALLCTGAVYGMAGQLVLLQVAAGGGAALPAVVAATAANARFLPMAVAIAPLLGRGWRRYLSLPFIAITPWAAGMRVLPGLPEPARLNWFLGFAIASWCAAMGATAAGHLAAPLLPPALRAAALFTNPLYFALLLGADIARPGVGAAILAGVAAAPLACWIGGAWGLPVAGLIAGTIAFLVLRR</sequence>
<feature type="transmembrane region" description="Helical" evidence="1">
    <location>
        <begin position="203"/>
        <end position="221"/>
    </location>
</feature>
<dbReference type="InterPro" id="IPR011606">
    <property type="entry name" value="Brnchd-chn_aa_trnsp_permease"/>
</dbReference>
<feature type="transmembrane region" description="Helical" evidence="1">
    <location>
        <begin position="99"/>
        <end position="117"/>
    </location>
</feature>
<evidence type="ECO:0000313" key="3">
    <source>
        <dbReference type="Proteomes" id="UP000475385"/>
    </source>
</evidence>
<keyword evidence="3" id="KW-1185">Reference proteome</keyword>
<dbReference type="Proteomes" id="UP000475385">
    <property type="component" value="Unassembled WGS sequence"/>
</dbReference>
<keyword evidence="1" id="KW-0812">Transmembrane</keyword>
<keyword evidence="1" id="KW-0472">Membrane</keyword>